<dbReference type="AlphaFoldDB" id="A0A149PVS4"/>
<keyword evidence="3" id="KW-1185">Reference proteome</keyword>
<sequence length="183" mass="18890">MPTSGVIGVYAIYNPTAGTQAILGQANSTITTVFSNFYSGSHMPSGYTASGLIACLIIASSMIAPVSVVDRTHVVAGQSLFGATTTTVTPTVQAFTNLPGNAKQVRGTIATQLSTTGATGNFTVYPAANSVRGKILSFVAAVSNDQHDSPWVSPILTLGSLWYIMSVSTGTINSNVSFSECDI</sequence>
<keyword evidence="1" id="KW-1133">Transmembrane helix</keyword>
<gene>
    <name evidence="2" type="ORF">CI15_08775</name>
</gene>
<feature type="transmembrane region" description="Helical" evidence="1">
    <location>
        <begin position="47"/>
        <end position="69"/>
    </location>
</feature>
<proteinExistence type="predicted"/>
<reference evidence="2 3" key="1">
    <citation type="journal article" date="2015" name="Int. J. Syst. Evol. Microbiol.">
        <title>Burkholderia monticola sp. nov., isolated from mountain soil.</title>
        <authorList>
            <person name="Baek I."/>
            <person name="Seo B."/>
            <person name="Lee I."/>
            <person name="Yi H."/>
            <person name="Chun J."/>
        </authorList>
    </citation>
    <scope>NUCLEOTIDE SEQUENCE [LARGE SCALE GENOMIC DNA]</scope>
    <source>
        <strain evidence="2 3">JC2948</strain>
    </source>
</reference>
<evidence type="ECO:0000313" key="3">
    <source>
        <dbReference type="Proteomes" id="UP000075613"/>
    </source>
</evidence>
<dbReference type="EMBL" id="LRBG01000005">
    <property type="protein sequence ID" value="KXU89132.1"/>
    <property type="molecule type" value="Genomic_DNA"/>
</dbReference>
<dbReference type="Proteomes" id="UP000075613">
    <property type="component" value="Unassembled WGS sequence"/>
</dbReference>
<dbReference type="OrthoDB" id="6481168at2"/>
<accession>A0A149PVS4</accession>
<dbReference type="RefSeq" id="WP_153041088.1">
    <property type="nucleotide sequence ID" value="NZ_LRBG01000005.1"/>
</dbReference>
<name>A0A149PVS4_9BURK</name>
<keyword evidence="1" id="KW-0812">Transmembrane</keyword>
<organism evidence="2 3">
    <name type="scientific">Paraburkholderia monticola</name>
    <dbReference type="NCBI Taxonomy" id="1399968"/>
    <lineage>
        <taxon>Bacteria</taxon>
        <taxon>Pseudomonadati</taxon>
        <taxon>Pseudomonadota</taxon>
        <taxon>Betaproteobacteria</taxon>
        <taxon>Burkholderiales</taxon>
        <taxon>Burkholderiaceae</taxon>
        <taxon>Paraburkholderia</taxon>
    </lineage>
</organism>
<keyword evidence="1" id="KW-0472">Membrane</keyword>
<protein>
    <submittedName>
        <fullName evidence="2">Uncharacterized protein</fullName>
    </submittedName>
</protein>
<evidence type="ECO:0000256" key="1">
    <source>
        <dbReference type="SAM" id="Phobius"/>
    </source>
</evidence>
<evidence type="ECO:0000313" key="2">
    <source>
        <dbReference type="EMBL" id="KXU89132.1"/>
    </source>
</evidence>
<dbReference type="STRING" id="1399968.CI15_08775"/>
<comment type="caution">
    <text evidence="2">The sequence shown here is derived from an EMBL/GenBank/DDBJ whole genome shotgun (WGS) entry which is preliminary data.</text>
</comment>